<dbReference type="EMBL" id="MN740610">
    <property type="protein sequence ID" value="QHU35672.1"/>
    <property type="molecule type" value="Genomic_DNA"/>
</dbReference>
<accession>A0A6C0M2H2</accession>
<sequence length="394" mass="41256">MDTFTVAYADPLITFTFSSGSSVSYTASLLRLEEDYHNANWILVLADIPLGTTILDWTQMTVPAGTVSRRDAMTRINALILDDKSYDIVLADSVTATSVRASKYTTTVPVTDFVIRLGDAAGATALSVEDSGIVPLFSISSVGVPVMSLLSSIVSTNASKVLVQAPMATYISGTASRVTSTDVGGTVVISTPQNVGVTSNLEFETLTHTGRYITNGQSFYTFEDGATQNSIDVSNISIIRMAPSTGPVTINGLANGTLGQHVMITKVTGTFLYITHNSPLGTQKILCPDSKDLTFVQYGAVCLYFDGTYWRIEEQGLSVLNNSLNLTLVTASTSTTTGTMTVVGGVGVGGNVTSTSFTPAVVPVASGSRGGNVALTNLLSSLATLKLITNSTSA</sequence>
<name>A0A6C0M2H2_9ZZZZ</name>
<evidence type="ECO:0000313" key="1">
    <source>
        <dbReference type="EMBL" id="QHU35672.1"/>
    </source>
</evidence>
<organism evidence="1">
    <name type="scientific">viral metagenome</name>
    <dbReference type="NCBI Taxonomy" id="1070528"/>
    <lineage>
        <taxon>unclassified sequences</taxon>
        <taxon>metagenomes</taxon>
        <taxon>organismal metagenomes</taxon>
    </lineage>
</organism>
<reference evidence="1" key="1">
    <citation type="journal article" date="2020" name="Nature">
        <title>Giant virus diversity and host interactions through global metagenomics.</title>
        <authorList>
            <person name="Schulz F."/>
            <person name="Roux S."/>
            <person name="Paez-Espino D."/>
            <person name="Jungbluth S."/>
            <person name="Walsh D.A."/>
            <person name="Denef V.J."/>
            <person name="McMahon K.D."/>
            <person name="Konstantinidis K.T."/>
            <person name="Eloe-Fadrosh E.A."/>
            <person name="Kyrpides N.C."/>
            <person name="Woyke T."/>
        </authorList>
    </citation>
    <scope>NUCLEOTIDE SEQUENCE</scope>
    <source>
        <strain evidence="1">GVMAG-S-1029409-49</strain>
    </source>
</reference>
<proteinExistence type="predicted"/>
<protein>
    <submittedName>
        <fullName evidence="1">Uncharacterized protein</fullName>
    </submittedName>
</protein>
<dbReference type="AlphaFoldDB" id="A0A6C0M2H2"/>